<proteinExistence type="evidence at transcript level"/>
<dbReference type="AlphaFoldDB" id="C4J915"/>
<evidence type="ECO:0000313" key="1">
    <source>
        <dbReference type="EMBL" id="ACR37665.1"/>
    </source>
</evidence>
<dbReference type="GeneID" id="100502181"/>
<dbReference type="EMBL" id="BT087312">
    <property type="protein sequence ID" value="ACR37665.1"/>
    <property type="molecule type" value="mRNA"/>
</dbReference>
<organism evidence="1">
    <name type="scientific">Zea mays</name>
    <name type="common">Maize</name>
    <dbReference type="NCBI Taxonomy" id="4577"/>
    <lineage>
        <taxon>Eukaryota</taxon>
        <taxon>Viridiplantae</taxon>
        <taxon>Streptophyta</taxon>
        <taxon>Embryophyta</taxon>
        <taxon>Tracheophyta</taxon>
        <taxon>Spermatophyta</taxon>
        <taxon>Magnoliopsida</taxon>
        <taxon>Liliopsida</taxon>
        <taxon>Poales</taxon>
        <taxon>Poaceae</taxon>
        <taxon>PACMAD clade</taxon>
        <taxon>Panicoideae</taxon>
        <taxon>Andropogonodae</taxon>
        <taxon>Andropogoneae</taxon>
        <taxon>Tripsacinae</taxon>
        <taxon>Zea</taxon>
    </lineage>
</organism>
<dbReference type="KEGG" id="zma:100502181"/>
<protein>
    <submittedName>
        <fullName evidence="1">Uncharacterized protein</fullName>
    </submittedName>
</protein>
<dbReference type="OrthoDB" id="6159439at2759"/>
<dbReference type="RefSeq" id="NP_001310555.1">
    <property type="nucleotide sequence ID" value="NM_001323626.1"/>
</dbReference>
<accession>C4J915</accession>
<name>C4J915_MAIZE</name>
<sequence>MDPYGIDACVHACTRRSLLLPSAGRLPLACWLLRGVNSLQGAGSRRGSWLVGGLQCWPFMEAGLLPWCRPLGVHLPLLLRRPITHDHSALSLSLSSRHSCMHDSFSSCSSI</sequence>
<reference evidence="1" key="1">
    <citation type="journal article" date="2009" name="PLoS Genet.">
        <title>Sequencing, mapping, and analysis of 27,455 maize full-length cDNAs.</title>
        <authorList>
            <person name="Soderlund C."/>
            <person name="Descour A."/>
            <person name="Kudrna D."/>
            <person name="Bomhoff M."/>
            <person name="Boyd L."/>
            <person name="Currie J."/>
            <person name="Angelova A."/>
            <person name="Collura K."/>
            <person name="Wissotski M."/>
            <person name="Ashley E."/>
            <person name="Morrow D."/>
            <person name="Fernandes J."/>
            <person name="Walbot V."/>
            <person name="Yu Y."/>
        </authorList>
    </citation>
    <scope>NUCLEOTIDE SEQUENCE</scope>
    <source>
        <strain evidence="1">B73</strain>
    </source>
</reference>